<proteinExistence type="predicted"/>
<gene>
    <name evidence="1" type="ORF">KCX74_20055</name>
</gene>
<dbReference type="Proteomes" id="UP000675284">
    <property type="component" value="Unassembled WGS sequence"/>
</dbReference>
<dbReference type="EMBL" id="JAGSOT010000109">
    <property type="protein sequence ID" value="MBR7798296.1"/>
    <property type="molecule type" value="Genomic_DNA"/>
</dbReference>
<accession>A0A941DZQ0</accession>
<keyword evidence="2" id="KW-1185">Reference proteome</keyword>
<evidence type="ECO:0000313" key="1">
    <source>
        <dbReference type="EMBL" id="MBR7798296.1"/>
    </source>
</evidence>
<comment type="caution">
    <text evidence="1">The sequence shown here is derived from an EMBL/GenBank/DDBJ whole genome shotgun (WGS) entry which is preliminary data.</text>
</comment>
<sequence length="135" mass="15516">MRNSVFVEGNYALIEVEARYTKDKKEHKRVVIDADFLPVVADKAGSLWQVEMKKEHYQAPKEINDIYREEKDGSKTYLRNHIIGAVEGENVLNIDGNPLNCTYGNLFLQSEWKEDNKSLLGYHRRQNKGSGDSAK</sequence>
<evidence type="ECO:0008006" key="3">
    <source>
        <dbReference type="Google" id="ProtNLM"/>
    </source>
</evidence>
<reference evidence="1" key="1">
    <citation type="submission" date="2021-04" db="EMBL/GenBank/DDBJ databases">
        <title>Isolation and polyphasic classification of algal microorganism.</title>
        <authorList>
            <person name="Wang S."/>
        </authorList>
    </citation>
    <scope>NUCLEOTIDE SEQUENCE</scope>
    <source>
        <strain evidence="1">720a</strain>
    </source>
</reference>
<evidence type="ECO:0000313" key="2">
    <source>
        <dbReference type="Proteomes" id="UP000675284"/>
    </source>
</evidence>
<protein>
    <recommendedName>
        <fullName evidence="3">HNH endonuclease</fullName>
    </recommendedName>
</protein>
<dbReference type="RefSeq" id="WP_166531031.1">
    <property type="nucleotide sequence ID" value="NZ_JAGSOT010000109.1"/>
</dbReference>
<dbReference type="AlphaFoldDB" id="A0A941DZQ0"/>
<name>A0A941DZQ0_9BACI</name>
<organism evidence="1 2">
    <name type="scientific">Virgibacillus salarius</name>
    <dbReference type="NCBI Taxonomy" id="447199"/>
    <lineage>
        <taxon>Bacteria</taxon>
        <taxon>Bacillati</taxon>
        <taxon>Bacillota</taxon>
        <taxon>Bacilli</taxon>
        <taxon>Bacillales</taxon>
        <taxon>Bacillaceae</taxon>
        <taxon>Virgibacillus</taxon>
    </lineage>
</organism>